<dbReference type="InterPro" id="IPR044974">
    <property type="entry name" value="Disease_R_plants"/>
</dbReference>
<evidence type="ECO:0000259" key="5">
    <source>
        <dbReference type="Pfam" id="PF20160"/>
    </source>
</evidence>
<protein>
    <submittedName>
        <fullName evidence="7">Uncharacterized protein</fullName>
    </submittedName>
</protein>
<dbReference type="Pfam" id="PF13966">
    <property type="entry name" value="zf-RVT"/>
    <property type="match status" value="1"/>
</dbReference>
<keyword evidence="1" id="KW-0433">Leucine-rich repeat</keyword>
<evidence type="ECO:0000256" key="1">
    <source>
        <dbReference type="ARBA" id="ARBA00022614"/>
    </source>
</evidence>
<feature type="domain" description="C-JID" evidence="5">
    <location>
        <begin position="447"/>
        <end position="569"/>
    </location>
</feature>
<feature type="domain" description="Reverse transcriptase zinc-binding" evidence="4">
    <location>
        <begin position="611"/>
        <end position="680"/>
    </location>
</feature>
<dbReference type="InterPro" id="IPR011713">
    <property type="entry name" value="Leu-rich_rpt_3"/>
</dbReference>
<evidence type="ECO:0000313" key="7">
    <source>
        <dbReference type="EMBL" id="GMN61849.1"/>
    </source>
</evidence>
<gene>
    <name evidence="7" type="ORF">TIFTF001_030945</name>
</gene>
<dbReference type="Pfam" id="PF20160">
    <property type="entry name" value="C-JID"/>
    <property type="match status" value="1"/>
</dbReference>
<dbReference type="InterPro" id="IPR032675">
    <property type="entry name" value="LRR_dom_sf"/>
</dbReference>
<dbReference type="GO" id="GO:0006952">
    <property type="term" value="P:defense response"/>
    <property type="evidence" value="ECO:0007669"/>
    <property type="project" value="InterPro"/>
</dbReference>
<evidence type="ECO:0000259" key="6">
    <source>
        <dbReference type="Pfam" id="PF23286"/>
    </source>
</evidence>
<dbReference type="Gene3D" id="3.80.10.10">
    <property type="entry name" value="Ribonuclease Inhibitor"/>
    <property type="match status" value="3"/>
</dbReference>
<proteinExistence type="predicted"/>
<sequence length="778" mass="89652">MCAHGTKKVQGISLNIHELESDIDLDPLVFKDMINLKYLSIAEYFVDLTKKLNLPQGLRSLPDELRYLRWNHYPSRTLPSNFKPQNLVELHLRGSKLEKLWDGVQNFGSLKVLDLEESKNLIEFPNLSQALNVEKIYLTYCTSLEHLPSSVCKLKSLQLLRLNRCSKLEYLPEISEPMPYLRALHLSGSGIIDLPESIYNLIKIESLDLSYCQNLKSLPTSIWPMQNLIVIHLDGSGIRKLPTSLLENSNGIDAFSLRGCKNLELIPHTIYNKIHLEIIGCPKLKSLPRPLSSGTNLLQDLCLSGTSVSQIPNNLFSCLTSLSNLKLSRTNISRIPENIKFSKLRILDIRGCRFLQSLPELPLTIEKVDASGCTSLKMVSNLLTALTQPPTDRVNLGVTFSFRDCLKLEHQNLMSEFQMRASLIATEFALRKTLDKSRPPTTRMCYPGDNIPEWFSYQKKGRSINIRLPCNFNFMGFAFCFMFSRKEYYKLYGQEIYLCGEIYVKTFDGDERHLPLSLDLLPSNAKNYVSMTTCMCDVENFYSAVEMSFNFRTYIKIKRCGIRLLHVQDAMEFGIISSQYVCRKSNVVNDEDGPSLFWKSILEQLRYFQVSSSRKKLCEKIWSSNLKHRYKILWWRLLRDALPVGAALNHSTCPLCGSGDTSMESAIHLLLFCEKVRPLWFMSRWGLRTDSLCDFMASVLEIVLDRNYDRDFLIYASLLVETIWRATNELVYDGKEFHIAEIHSSVQDQFNQISTSKRKRKWRSLTLRKSCVWKPKKR</sequence>
<keyword evidence="3" id="KW-0611">Plant defense</keyword>
<dbReference type="AlphaFoldDB" id="A0AA88J3J3"/>
<dbReference type="Proteomes" id="UP001187192">
    <property type="component" value="Unassembled WGS sequence"/>
</dbReference>
<dbReference type="PANTHER" id="PTHR11017:SF574">
    <property type="entry name" value="ADP-RIBOSYL CYCLASE_CYCLIC ADP-RIBOSE HYDROLASE"/>
    <property type="match status" value="1"/>
</dbReference>
<dbReference type="InterPro" id="IPR026960">
    <property type="entry name" value="RVT-Znf"/>
</dbReference>
<comment type="caution">
    <text evidence="7">The sequence shown here is derived from an EMBL/GenBank/DDBJ whole genome shotgun (WGS) entry which is preliminary data.</text>
</comment>
<dbReference type="InterPro" id="IPR058546">
    <property type="entry name" value="RPS4B/Roq1-like_LRR"/>
</dbReference>
<evidence type="ECO:0000259" key="4">
    <source>
        <dbReference type="Pfam" id="PF13966"/>
    </source>
</evidence>
<keyword evidence="2" id="KW-0677">Repeat</keyword>
<feature type="domain" description="Disease resistance protein RPS4B/Roq1-like leucine-rich repeats" evidence="6">
    <location>
        <begin position="154"/>
        <end position="376"/>
    </location>
</feature>
<evidence type="ECO:0000313" key="8">
    <source>
        <dbReference type="Proteomes" id="UP001187192"/>
    </source>
</evidence>
<evidence type="ECO:0000256" key="2">
    <source>
        <dbReference type="ARBA" id="ARBA00022737"/>
    </source>
</evidence>
<reference evidence="7" key="1">
    <citation type="submission" date="2023-07" db="EMBL/GenBank/DDBJ databases">
        <title>draft genome sequence of fig (Ficus carica).</title>
        <authorList>
            <person name="Takahashi T."/>
            <person name="Nishimura K."/>
        </authorList>
    </citation>
    <scope>NUCLEOTIDE SEQUENCE</scope>
</reference>
<keyword evidence="8" id="KW-1185">Reference proteome</keyword>
<organism evidence="7 8">
    <name type="scientific">Ficus carica</name>
    <name type="common">Common fig</name>
    <dbReference type="NCBI Taxonomy" id="3494"/>
    <lineage>
        <taxon>Eukaryota</taxon>
        <taxon>Viridiplantae</taxon>
        <taxon>Streptophyta</taxon>
        <taxon>Embryophyta</taxon>
        <taxon>Tracheophyta</taxon>
        <taxon>Spermatophyta</taxon>
        <taxon>Magnoliopsida</taxon>
        <taxon>eudicotyledons</taxon>
        <taxon>Gunneridae</taxon>
        <taxon>Pentapetalae</taxon>
        <taxon>rosids</taxon>
        <taxon>fabids</taxon>
        <taxon>Rosales</taxon>
        <taxon>Moraceae</taxon>
        <taxon>Ficeae</taxon>
        <taxon>Ficus</taxon>
    </lineage>
</organism>
<dbReference type="Pfam" id="PF07725">
    <property type="entry name" value="LRR_3"/>
    <property type="match status" value="1"/>
</dbReference>
<dbReference type="Pfam" id="PF23286">
    <property type="entry name" value="LRR_13"/>
    <property type="match status" value="1"/>
</dbReference>
<accession>A0AA88J3J3</accession>
<dbReference type="InterPro" id="IPR045344">
    <property type="entry name" value="C-JID"/>
</dbReference>
<dbReference type="EMBL" id="BTGU01000118">
    <property type="protein sequence ID" value="GMN61849.1"/>
    <property type="molecule type" value="Genomic_DNA"/>
</dbReference>
<evidence type="ECO:0000256" key="3">
    <source>
        <dbReference type="ARBA" id="ARBA00022821"/>
    </source>
</evidence>
<dbReference type="PANTHER" id="PTHR11017">
    <property type="entry name" value="LEUCINE-RICH REPEAT-CONTAINING PROTEIN"/>
    <property type="match status" value="1"/>
</dbReference>
<dbReference type="SUPFAM" id="SSF52058">
    <property type="entry name" value="L domain-like"/>
    <property type="match status" value="1"/>
</dbReference>
<name>A0AA88J3J3_FICCA</name>